<evidence type="ECO:0000313" key="1">
    <source>
        <dbReference type="EMBL" id="TCO59532.1"/>
    </source>
</evidence>
<accession>A0A4R2JLQ7</accession>
<dbReference type="EMBL" id="SLWS01000004">
    <property type="protein sequence ID" value="TCO59532.1"/>
    <property type="molecule type" value="Genomic_DNA"/>
</dbReference>
<dbReference type="Proteomes" id="UP000295680">
    <property type="component" value="Unassembled WGS sequence"/>
</dbReference>
<keyword evidence="2" id="KW-1185">Reference proteome</keyword>
<protein>
    <submittedName>
        <fullName evidence="1">Uncharacterized protein</fullName>
    </submittedName>
</protein>
<comment type="caution">
    <text evidence="1">The sequence shown here is derived from an EMBL/GenBank/DDBJ whole genome shotgun (WGS) entry which is preliminary data.</text>
</comment>
<name>A0A4R2JLQ7_9PSEU</name>
<dbReference type="AlphaFoldDB" id="A0A4R2JLQ7"/>
<organism evidence="1 2">
    <name type="scientific">Actinocrispum wychmicini</name>
    <dbReference type="NCBI Taxonomy" id="1213861"/>
    <lineage>
        <taxon>Bacteria</taxon>
        <taxon>Bacillati</taxon>
        <taxon>Actinomycetota</taxon>
        <taxon>Actinomycetes</taxon>
        <taxon>Pseudonocardiales</taxon>
        <taxon>Pseudonocardiaceae</taxon>
        <taxon>Actinocrispum</taxon>
    </lineage>
</organism>
<reference evidence="1 2" key="1">
    <citation type="submission" date="2019-03" db="EMBL/GenBank/DDBJ databases">
        <title>Genomic Encyclopedia of Type Strains, Phase IV (KMG-IV): sequencing the most valuable type-strain genomes for metagenomic binning, comparative biology and taxonomic classification.</title>
        <authorList>
            <person name="Goeker M."/>
        </authorList>
    </citation>
    <scope>NUCLEOTIDE SEQUENCE [LARGE SCALE GENOMIC DNA]</scope>
    <source>
        <strain evidence="1 2">DSM 45934</strain>
    </source>
</reference>
<sequence>MNEGNSLPSDRSDARAYDYESPTVLDLGKVFDVTSGENLGTGDESGQRAC</sequence>
<proteinExistence type="predicted"/>
<gene>
    <name evidence="1" type="ORF">EV192_104374</name>
</gene>
<evidence type="ECO:0000313" key="2">
    <source>
        <dbReference type="Proteomes" id="UP000295680"/>
    </source>
</evidence>